<proteinExistence type="inferred from homology"/>
<dbReference type="Gene3D" id="6.10.250.2090">
    <property type="match status" value="1"/>
</dbReference>
<dbReference type="GO" id="GO:0098552">
    <property type="term" value="C:side of membrane"/>
    <property type="evidence" value="ECO:0007669"/>
    <property type="project" value="UniProtKB-ARBA"/>
</dbReference>
<reference evidence="3 4" key="1">
    <citation type="journal article" date="2016" name="Nat. Commun.">
        <title>Thousands of microbial genomes shed light on interconnected biogeochemical processes in an aquifer system.</title>
        <authorList>
            <person name="Anantharaman K."/>
            <person name="Brown C.T."/>
            <person name="Hug L.A."/>
            <person name="Sharon I."/>
            <person name="Castelle C.J."/>
            <person name="Probst A.J."/>
            <person name="Thomas B.C."/>
            <person name="Singh A."/>
            <person name="Wilkins M.J."/>
            <person name="Karaoz U."/>
            <person name="Brodie E.L."/>
            <person name="Williams K.H."/>
            <person name="Hubbard S.S."/>
            <person name="Banfield J.F."/>
        </authorList>
    </citation>
    <scope>NUCLEOTIDE SEQUENCE [LARGE SCALE GENOMIC DNA]</scope>
</reference>
<comment type="similarity">
    <text evidence="1">Belongs to the band 7/mec-2 family.</text>
</comment>
<dbReference type="Gene3D" id="3.30.479.30">
    <property type="entry name" value="Band 7 domain"/>
    <property type="match status" value="1"/>
</dbReference>
<dbReference type="CDD" id="cd08826">
    <property type="entry name" value="SPFH_eoslipins_u1"/>
    <property type="match status" value="1"/>
</dbReference>
<dbReference type="GO" id="GO:0005886">
    <property type="term" value="C:plasma membrane"/>
    <property type="evidence" value="ECO:0007669"/>
    <property type="project" value="InterPro"/>
</dbReference>
<evidence type="ECO:0000313" key="3">
    <source>
        <dbReference type="EMBL" id="OGC28873.1"/>
    </source>
</evidence>
<dbReference type="InterPro" id="IPR043202">
    <property type="entry name" value="Band-7_stomatin-like"/>
</dbReference>
<comment type="caution">
    <text evidence="3">The sequence shown here is derived from an EMBL/GenBank/DDBJ whole genome shotgun (WGS) entry which is preliminary data.</text>
</comment>
<dbReference type="SUPFAM" id="SSF117892">
    <property type="entry name" value="Band 7/SPFH domain"/>
    <property type="match status" value="1"/>
</dbReference>
<dbReference type="PRINTS" id="PR00721">
    <property type="entry name" value="STOMATIN"/>
</dbReference>
<dbReference type="AlphaFoldDB" id="A0A1F4T9W8"/>
<dbReference type="InterPro" id="IPR001107">
    <property type="entry name" value="Band_7"/>
</dbReference>
<name>A0A1F4T9W8_UNCSA</name>
<dbReference type="PANTHER" id="PTHR10264:SF19">
    <property type="entry name" value="AT06885P-RELATED"/>
    <property type="match status" value="1"/>
</dbReference>
<dbReference type="Proteomes" id="UP000178602">
    <property type="component" value="Unassembled WGS sequence"/>
</dbReference>
<evidence type="ECO:0000256" key="1">
    <source>
        <dbReference type="ARBA" id="ARBA00008164"/>
    </source>
</evidence>
<dbReference type="InterPro" id="IPR036013">
    <property type="entry name" value="Band_7/SPFH_dom_sf"/>
</dbReference>
<sequence>MVVFASFVLASIISSAARIAAQWEKGLLFRLGKFRGLKGPGLFLIIPIIDSVTMIDTRIQTLDIPKQQVITKDNVPVSINAVLYVKVVAPDDAVIKVQDYTYAVSNYAQATLRDVVGGMTLDELLAERQKIGEEIEKIVLAESKNWGLEITNIKIQDIDMPEDLKKMMSRQASAEREKRANITKAEGDKMAALNLSEAAKTMALSPGAMQLRTLQTIDGLGPTASNTVVLAVPIEIMEAIRAFTKSQGKE</sequence>
<dbReference type="EMBL" id="MEUG01000001">
    <property type="protein sequence ID" value="OGC28873.1"/>
    <property type="molecule type" value="Genomic_DNA"/>
</dbReference>
<feature type="domain" description="Band 7" evidence="2">
    <location>
        <begin position="15"/>
        <end position="172"/>
    </location>
</feature>
<evidence type="ECO:0000313" key="4">
    <source>
        <dbReference type="Proteomes" id="UP000178602"/>
    </source>
</evidence>
<dbReference type="PANTHER" id="PTHR10264">
    <property type="entry name" value="BAND 7 PROTEIN-RELATED"/>
    <property type="match status" value="1"/>
</dbReference>
<gene>
    <name evidence="3" type="ORF">A3K49_00610</name>
</gene>
<protein>
    <recommendedName>
        <fullName evidence="2">Band 7 domain-containing protein</fullName>
    </recommendedName>
</protein>
<dbReference type="FunFam" id="3.30.479.30:FF:000004">
    <property type="entry name" value="Putative membrane protease family, stomatin"/>
    <property type="match status" value="1"/>
</dbReference>
<evidence type="ECO:0000259" key="2">
    <source>
        <dbReference type="SMART" id="SM00244"/>
    </source>
</evidence>
<dbReference type="InterPro" id="IPR001972">
    <property type="entry name" value="Stomatin_HflK_fam"/>
</dbReference>
<dbReference type="SMART" id="SM00244">
    <property type="entry name" value="PHB"/>
    <property type="match status" value="1"/>
</dbReference>
<dbReference type="Pfam" id="PF01145">
    <property type="entry name" value="Band_7"/>
    <property type="match status" value="1"/>
</dbReference>
<accession>A0A1F4T9W8</accession>
<organism evidence="3 4">
    <name type="scientific">candidate division WOR-1 bacterium RIFOXYC12_FULL_54_18</name>
    <dbReference type="NCBI Taxonomy" id="1802584"/>
    <lineage>
        <taxon>Bacteria</taxon>
        <taxon>Bacillati</taxon>
        <taxon>Saganbacteria</taxon>
    </lineage>
</organism>